<evidence type="ECO:0000256" key="4">
    <source>
        <dbReference type="ARBA" id="ARBA00022714"/>
    </source>
</evidence>
<evidence type="ECO:0000256" key="1">
    <source>
        <dbReference type="ARBA" id="ARBA00001946"/>
    </source>
</evidence>
<dbReference type="Gene3D" id="3.50.30.80">
    <property type="entry name" value="IlvD/EDD C-terminal domain-like"/>
    <property type="match status" value="1"/>
</dbReference>
<evidence type="ECO:0000256" key="9">
    <source>
        <dbReference type="ARBA" id="ARBA00023239"/>
    </source>
</evidence>
<protein>
    <recommendedName>
        <fullName evidence="14 15">Dihydroxy-acid dehydratase</fullName>
        <shortName evidence="15">DAD</shortName>
        <ecNumber evidence="14 15">4.2.1.9</ecNumber>
    </recommendedName>
</protein>
<dbReference type="RefSeq" id="WP_175548517.1">
    <property type="nucleotide sequence ID" value="NZ_FQZL01000007.1"/>
</dbReference>
<comment type="pathway">
    <text evidence="12 15">Amino-acid biosynthesis; L-valine biosynthesis; L-valine from pyruvate: step 3/4.</text>
</comment>
<dbReference type="InterPro" id="IPR042096">
    <property type="entry name" value="Dihydro-acid_dehy_C"/>
</dbReference>
<gene>
    <name evidence="15" type="primary">ilvD</name>
    <name evidence="18" type="ORF">SAMN02745751_01216</name>
</gene>
<dbReference type="Pfam" id="PF24877">
    <property type="entry name" value="ILV_EDD_C"/>
    <property type="match status" value="1"/>
</dbReference>
<keyword evidence="19" id="KW-1185">Reference proteome</keyword>
<feature type="binding site" evidence="15">
    <location>
        <position position="78"/>
    </location>
    <ligand>
        <name>Mg(2+)</name>
        <dbReference type="ChEBI" id="CHEBI:18420"/>
    </ligand>
</feature>
<name>A0A1M6EJH0_9FIRM</name>
<dbReference type="GO" id="GO:0005829">
    <property type="term" value="C:cytosol"/>
    <property type="evidence" value="ECO:0007669"/>
    <property type="project" value="TreeGrafter"/>
</dbReference>
<evidence type="ECO:0000256" key="3">
    <source>
        <dbReference type="ARBA" id="ARBA00022605"/>
    </source>
</evidence>
<keyword evidence="7 15" id="KW-0408">Iron</keyword>
<dbReference type="PANTHER" id="PTHR43661">
    <property type="entry name" value="D-XYLONATE DEHYDRATASE"/>
    <property type="match status" value="1"/>
</dbReference>
<dbReference type="InterPro" id="IPR056740">
    <property type="entry name" value="ILV_EDD_C"/>
</dbReference>
<feature type="domain" description="Dihydroxy-acid/6-phosphogluconate dehydratase N-terminal" evidence="16">
    <location>
        <begin position="31"/>
        <end position="348"/>
    </location>
</feature>
<sequence length="552" mass="58219">MNSKKMKEGTIRAAARALMKATGLTDEQISKPLIGIANSVTNIVPGHMHLKQIGEAVSQGILMAGGTPMEFNAIAVCDGMANGNEGMKWSLPSREVIADSIEIMVTAHQLDAVVMVTGCDKITPGMLMAAARLDIPAIIVNGGPMMAGRFRGKDVDAVAIGDYIGMALTGRCSPDDLEEIENEACPGCGSCAGMFTANSMGCMTEVLGMALPGNGTVPAVHAKRLRLAKESGKRIVEMFHEDLKPSDILTKQTFIDAIAVDMLVGCSTNTALHLPAIAHELGIEISIDEFDKASKEIPNICHLSPSGNHYIQDFDEAGGMSALINLAIESRYVEGITKSVTGKTVKENVKGCRVLNEDVIRPLDNPFVKDGGLAVLWGNLAPEGAVVKTAAVAPEIYEFKGKARVFNSETDASIAVQKGLIEKGDFIVIRYEGPKGGPGMQEMVMITAMLGGSGLGKDVALVTDGRFSGASAGASIGHVSPEAAVGGPLALVEEGDIIEYDIPNRFINLLVSEDVLAERKKNWVCPQPKITSGYLARYAKLVGPTTKGAVLS</sequence>
<dbReference type="UniPathway" id="UPA00047">
    <property type="reaction ID" value="UER00057"/>
</dbReference>
<comment type="catalytic activity">
    <reaction evidence="15">
        <text>(2R,3R)-2,3-dihydroxy-3-methylpentanoate = (S)-3-methyl-2-oxopentanoate + H2O</text>
        <dbReference type="Rhea" id="RHEA:27694"/>
        <dbReference type="ChEBI" id="CHEBI:15377"/>
        <dbReference type="ChEBI" id="CHEBI:35146"/>
        <dbReference type="ChEBI" id="CHEBI:49258"/>
        <dbReference type="EC" id="4.2.1.9"/>
    </reaction>
</comment>
<dbReference type="SUPFAM" id="SSF143975">
    <property type="entry name" value="IlvD/EDD N-terminal domain-like"/>
    <property type="match status" value="1"/>
</dbReference>
<dbReference type="GO" id="GO:0009099">
    <property type="term" value="P:L-valine biosynthetic process"/>
    <property type="evidence" value="ECO:0007669"/>
    <property type="project" value="UniProtKB-UniRule"/>
</dbReference>
<dbReference type="Proteomes" id="UP000184052">
    <property type="component" value="Unassembled WGS sequence"/>
</dbReference>
<keyword evidence="4 15" id="KW-0001">2Fe-2S</keyword>
<dbReference type="GO" id="GO:0000287">
    <property type="term" value="F:magnesium ion binding"/>
    <property type="evidence" value="ECO:0007669"/>
    <property type="project" value="UniProtKB-UniRule"/>
</dbReference>
<proteinExistence type="inferred from homology"/>
<comment type="cofactor">
    <cofactor evidence="1 15">
        <name>Mg(2+)</name>
        <dbReference type="ChEBI" id="CHEBI:18420"/>
    </cofactor>
</comment>
<keyword evidence="9 15" id="KW-0456">Lyase</keyword>
<feature type="binding site" evidence="15">
    <location>
        <position position="172"/>
    </location>
    <ligand>
        <name>[2Fe-2S] cluster</name>
        <dbReference type="ChEBI" id="CHEBI:190135"/>
    </ligand>
</feature>
<evidence type="ECO:0000313" key="19">
    <source>
        <dbReference type="Proteomes" id="UP000184052"/>
    </source>
</evidence>
<dbReference type="InterPro" id="IPR000581">
    <property type="entry name" value="ILV_EDD_N"/>
</dbReference>
<evidence type="ECO:0000256" key="13">
    <source>
        <dbReference type="ARBA" id="ARBA00029437"/>
    </source>
</evidence>
<evidence type="ECO:0000256" key="8">
    <source>
        <dbReference type="ARBA" id="ARBA00023014"/>
    </source>
</evidence>
<comment type="pathway">
    <text evidence="13 15">Amino-acid biosynthesis; L-isoleucine biosynthesis; L-isoleucine from 2-oxobutanoate: step 3/4.</text>
</comment>
<reference evidence="18 19" key="1">
    <citation type="submission" date="2016-11" db="EMBL/GenBank/DDBJ databases">
        <authorList>
            <person name="Jaros S."/>
            <person name="Januszkiewicz K."/>
            <person name="Wedrychowicz H."/>
        </authorList>
    </citation>
    <scope>NUCLEOTIDE SEQUENCE [LARGE SCALE GENOMIC DNA]</scope>
    <source>
        <strain evidence="18 19">DSM 17477</strain>
    </source>
</reference>
<evidence type="ECO:0000256" key="6">
    <source>
        <dbReference type="ARBA" id="ARBA00022842"/>
    </source>
</evidence>
<evidence type="ECO:0000256" key="10">
    <source>
        <dbReference type="ARBA" id="ARBA00023304"/>
    </source>
</evidence>
<evidence type="ECO:0000256" key="5">
    <source>
        <dbReference type="ARBA" id="ARBA00022723"/>
    </source>
</evidence>
<keyword evidence="10 15" id="KW-0100">Branched-chain amino acid biosynthesis</keyword>
<comment type="similarity">
    <text evidence="2 15">Belongs to the IlvD/Edd family.</text>
</comment>
<dbReference type="AlphaFoldDB" id="A0A1M6EJH0"/>
<comment type="cofactor">
    <cofactor evidence="15">
        <name>[2Fe-2S] cluster</name>
        <dbReference type="ChEBI" id="CHEBI:190135"/>
    </cofactor>
    <text evidence="15">Binds 1 [2Fe-2S] cluster per subunit. This cluster acts as a Lewis acid cofactor.</text>
</comment>
<comment type="caution">
    <text evidence="15">Lacks conserved residue(s) required for the propagation of feature annotation.</text>
</comment>
<keyword evidence="8 15" id="KW-0411">Iron-sulfur</keyword>
<dbReference type="InterPro" id="IPR020558">
    <property type="entry name" value="DiOHA_6PGluconate_deHydtase_CS"/>
</dbReference>
<evidence type="ECO:0000313" key="18">
    <source>
        <dbReference type="EMBL" id="SHI85613.1"/>
    </source>
</evidence>
<dbReference type="STRING" id="1121476.SAMN02745751_01216"/>
<accession>A0A1M6EJH0</accession>
<dbReference type="GO" id="GO:0009097">
    <property type="term" value="P:isoleucine biosynthetic process"/>
    <property type="evidence" value="ECO:0007669"/>
    <property type="project" value="UniProtKB-UniRule"/>
</dbReference>
<evidence type="ECO:0000259" key="16">
    <source>
        <dbReference type="Pfam" id="PF00920"/>
    </source>
</evidence>
<feature type="modified residue" description="N6-carboxylysine" evidence="15">
    <location>
        <position position="121"/>
    </location>
</feature>
<dbReference type="EMBL" id="FQZL01000007">
    <property type="protein sequence ID" value="SHI85613.1"/>
    <property type="molecule type" value="Genomic_DNA"/>
</dbReference>
<dbReference type="EC" id="4.2.1.9" evidence="14 15"/>
<dbReference type="InterPro" id="IPR037237">
    <property type="entry name" value="IlvD/EDD_N"/>
</dbReference>
<dbReference type="InterPro" id="IPR004404">
    <property type="entry name" value="DihydroxyA_deHydtase"/>
</dbReference>
<evidence type="ECO:0000256" key="14">
    <source>
        <dbReference type="ARBA" id="ARBA00029490"/>
    </source>
</evidence>
<keyword evidence="5 15" id="KW-0479">Metal-binding</keyword>
<dbReference type="FunFam" id="3.50.30.80:FF:000001">
    <property type="entry name" value="Dihydroxy-acid dehydratase"/>
    <property type="match status" value="1"/>
</dbReference>
<feature type="binding site" evidence="15">
    <location>
        <position position="120"/>
    </location>
    <ligand>
        <name>Mg(2+)</name>
        <dbReference type="ChEBI" id="CHEBI:18420"/>
    </ligand>
</feature>
<comment type="catalytic activity">
    <reaction evidence="11">
        <text>(2R)-2,3-dihydroxy-3-methylbutanoate = 3-methyl-2-oxobutanoate + H2O</text>
        <dbReference type="Rhea" id="RHEA:24809"/>
        <dbReference type="ChEBI" id="CHEBI:11851"/>
        <dbReference type="ChEBI" id="CHEBI:15377"/>
        <dbReference type="ChEBI" id="CHEBI:49072"/>
        <dbReference type="EC" id="4.2.1.9"/>
    </reaction>
    <physiologicalReaction direction="left-to-right" evidence="11">
        <dbReference type="Rhea" id="RHEA:24810"/>
    </physiologicalReaction>
</comment>
<dbReference type="GO" id="GO:0004160">
    <property type="term" value="F:dihydroxy-acid dehydratase activity"/>
    <property type="evidence" value="ECO:0007669"/>
    <property type="project" value="UniProtKB-UniRule"/>
</dbReference>
<feature type="domain" description="Dihydroxy-acid/6-phosphogluconate dehydratase C-terminal" evidence="17">
    <location>
        <begin position="358"/>
        <end position="549"/>
    </location>
</feature>
<feature type="binding site" description="via carbamate group" evidence="15">
    <location>
        <position position="121"/>
    </location>
    <ligand>
        <name>Mg(2+)</name>
        <dbReference type="ChEBI" id="CHEBI:18420"/>
    </ligand>
</feature>
<organism evidence="18 19">
    <name type="scientific">Dethiosulfatibacter aminovorans DSM 17477</name>
    <dbReference type="NCBI Taxonomy" id="1121476"/>
    <lineage>
        <taxon>Bacteria</taxon>
        <taxon>Bacillati</taxon>
        <taxon>Bacillota</taxon>
        <taxon>Tissierellia</taxon>
        <taxon>Dethiosulfatibacter</taxon>
    </lineage>
</organism>
<dbReference type="GO" id="GO:0051537">
    <property type="term" value="F:2 iron, 2 sulfur cluster binding"/>
    <property type="evidence" value="ECO:0007669"/>
    <property type="project" value="UniProtKB-UniRule"/>
</dbReference>
<comment type="subunit">
    <text evidence="15">Homodimer.</text>
</comment>
<evidence type="ECO:0000256" key="11">
    <source>
        <dbReference type="ARBA" id="ARBA00029304"/>
    </source>
</evidence>
<keyword evidence="6 15" id="KW-0460">Magnesium</keyword>
<dbReference type="HAMAP" id="MF_00012">
    <property type="entry name" value="IlvD"/>
    <property type="match status" value="1"/>
</dbReference>
<evidence type="ECO:0000256" key="7">
    <source>
        <dbReference type="ARBA" id="ARBA00023004"/>
    </source>
</evidence>
<evidence type="ECO:0000256" key="12">
    <source>
        <dbReference type="ARBA" id="ARBA00029436"/>
    </source>
</evidence>
<dbReference type="SUPFAM" id="SSF52016">
    <property type="entry name" value="LeuD/IlvD-like"/>
    <property type="match status" value="1"/>
</dbReference>
<feature type="active site" description="Proton acceptor" evidence="15">
    <location>
        <position position="468"/>
    </location>
</feature>
<dbReference type="UniPathway" id="UPA00049">
    <property type="reaction ID" value="UER00061"/>
</dbReference>
<dbReference type="PROSITE" id="PS00887">
    <property type="entry name" value="ILVD_EDD_2"/>
    <property type="match status" value="1"/>
</dbReference>
<evidence type="ECO:0000256" key="15">
    <source>
        <dbReference type="HAMAP-Rule" id="MF_00012"/>
    </source>
</evidence>
<dbReference type="NCBIfam" id="NF002068">
    <property type="entry name" value="PRK00911.1"/>
    <property type="match status" value="1"/>
</dbReference>
<dbReference type="Pfam" id="PF00920">
    <property type="entry name" value="ILVD_EDD_N"/>
    <property type="match status" value="1"/>
</dbReference>
<evidence type="ECO:0000256" key="2">
    <source>
        <dbReference type="ARBA" id="ARBA00006486"/>
    </source>
</evidence>
<keyword evidence="3 15" id="KW-0028">Amino-acid biosynthesis</keyword>
<dbReference type="PROSITE" id="PS00886">
    <property type="entry name" value="ILVD_EDD_1"/>
    <property type="match status" value="1"/>
</dbReference>
<evidence type="ECO:0000259" key="17">
    <source>
        <dbReference type="Pfam" id="PF24877"/>
    </source>
</evidence>
<dbReference type="PANTHER" id="PTHR43661:SF3">
    <property type="entry name" value="D-XYLONATE DEHYDRATASE YAGF-RELATED"/>
    <property type="match status" value="1"/>
</dbReference>
<dbReference type="NCBIfam" id="TIGR00110">
    <property type="entry name" value="ilvD"/>
    <property type="match status" value="1"/>
</dbReference>
<comment type="function">
    <text evidence="15">Functions in the biosynthesis of branched-chain amino acids. Catalyzes the dehydration of (2R,3R)-2,3-dihydroxy-3-methylpentanoate (2,3-dihydroxy-3-methylvalerate) into 2-oxo-3-methylpentanoate (2-oxo-3-methylvalerate) and of (2R)-2,3-dihydroxy-3-methylbutanoate (2,3-dihydroxyisovalerate) into 2-oxo-3-methylbutanoate (2-oxoisovalerate), the penultimate precursor to L-isoleucine and L-valine, respectively.</text>
</comment>
<feature type="binding site" evidence="15">
    <location>
        <position position="442"/>
    </location>
    <ligand>
        <name>Mg(2+)</name>
        <dbReference type="ChEBI" id="CHEBI:18420"/>
    </ligand>
</feature>